<dbReference type="PANTHER" id="PTHR44269">
    <property type="entry name" value="DEHYDROGENASE/REDUCTASE SDR FAMILY MEMBER 7-RELATED"/>
    <property type="match status" value="1"/>
</dbReference>
<dbReference type="AlphaFoldDB" id="E2BJN6"/>
<comment type="similarity">
    <text evidence="1">Belongs to the short-chain dehydrogenases/reductases (SDR) family.</text>
</comment>
<keyword evidence="2" id="KW-1133">Transmembrane helix</keyword>
<dbReference type="SUPFAM" id="SSF51735">
    <property type="entry name" value="NAD(P)-binding Rossmann-fold domains"/>
    <property type="match status" value="1"/>
</dbReference>
<evidence type="ECO:0000256" key="1">
    <source>
        <dbReference type="RuleBase" id="RU000363"/>
    </source>
</evidence>
<dbReference type="InterPro" id="IPR036291">
    <property type="entry name" value="NAD(P)-bd_dom_sf"/>
</dbReference>
<dbReference type="Gene3D" id="3.40.50.720">
    <property type="entry name" value="NAD(P)-binding Rossmann-like Domain"/>
    <property type="match status" value="1"/>
</dbReference>
<evidence type="ECO:0000256" key="2">
    <source>
        <dbReference type="SAM" id="Phobius"/>
    </source>
</evidence>
<evidence type="ECO:0000313" key="4">
    <source>
        <dbReference type="Proteomes" id="UP000008237"/>
    </source>
</evidence>
<keyword evidence="4" id="KW-1185">Reference proteome</keyword>
<dbReference type="Proteomes" id="UP000008237">
    <property type="component" value="Unassembled WGS sequence"/>
</dbReference>
<dbReference type="PhylomeDB" id="E2BJN6"/>
<feature type="transmembrane region" description="Helical" evidence="2">
    <location>
        <begin position="6"/>
        <end position="25"/>
    </location>
</feature>
<keyword evidence="2" id="KW-0472">Membrane</keyword>
<proteinExistence type="inferred from homology"/>
<dbReference type="STRING" id="610380.E2BJN6"/>
<dbReference type="InterPro" id="IPR002347">
    <property type="entry name" value="SDR_fam"/>
</dbReference>
<evidence type="ECO:0000313" key="3">
    <source>
        <dbReference type="EMBL" id="EFN84094.1"/>
    </source>
</evidence>
<reference evidence="3 4" key="1">
    <citation type="journal article" date="2010" name="Science">
        <title>Genomic comparison of the ants Camponotus floridanus and Harpegnathos saltator.</title>
        <authorList>
            <person name="Bonasio R."/>
            <person name="Zhang G."/>
            <person name="Ye C."/>
            <person name="Mutti N.S."/>
            <person name="Fang X."/>
            <person name="Qin N."/>
            <person name="Donahue G."/>
            <person name="Yang P."/>
            <person name="Li Q."/>
            <person name="Li C."/>
            <person name="Zhang P."/>
            <person name="Huang Z."/>
            <person name="Berger S.L."/>
            <person name="Reinberg D."/>
            <person name="Wang J."/>
            <person name="Liebig J."/>
        </authorList>
    </citation>
    <scope>NUCLEOTIDE SEQUENCE [LARGE SCALE GENOMIC DNA]</scope>
    <source>
        <strain evidence="3 4">R22 G/1</strain>
    </source>
</reference>
<dbReference type="PRINTS" id="PR00080">
    <property type="entry name" value="SDRFAMILY"/>
</dbReference>
<dbReference type="OrthoDB" id="47007at2759"/>
<protein>
    <submittedName>
        <fullName evidence="3">Dehydrogenase/reductase SDR family member 7</fullName>
    </submittedName>
</protein>
<dbReference type="Pfam" id="PF00106">
    <property type="entry name" value="adh_short"/>
    <property type="match status" value="1"/>
</dbReference>
<dbReference type="EMBL" id="GL448604">
    <property type="protein sequence ID" value="EFN84094.1"/>
    <property type="molecule type" value="Genomic_DNA"/>
</dbReference>
<dbReference type="InParanoid" id="E2BJN6"/>
<sequence>MDMLSLIGLLILLYYFIYIISSFVLDCDIALALKEKFGQPISSLKDKKVWIIGASSGIGEELAYVLADAGCKLILSARRIVELQNVKKKCLELNKNLNDDDVEVYQLDVLNFDQHKKAFEHVISKFGQLDILVNNAGRSQRAQWENIEINVDKDMFDLDVFSILSFSRMAVKHFLQVGKGHIVVTSSIAGICTIPFSASYCGAKHALHGYFNSLPLEHYDKNIDVTMVCPGPVQTNFLAECFTDMSGQKYGVNTAIDHNNKISVKRCAVLMGVAMANKMKEVWITNPSVLQILYAGYCFPNVMSWFMNQIGAKYLMKLRDTNTNKTYVGEDKKK</sequence>
<organism evidence="4">
    <name type="scientific">Harpegnathos saltator</name>
    <name type="common">Jerdon's jumping ant</name>
    <dbReference type="NCBI Taxonomy" id="610380"/>
    <lineage>
        <taxon>Eukaryota</taxon>
        <taxon>Metazoa</taxon>
        <taxon>Ecdysozoa</taxon>
        <taxon>Arthropoda</taxon>
        <taxon>Hexapoda</taxon>
        <taxon>Insecta</taxon>
        <taxon>Pterygota</taxon>
        <taxon>Neoptera</taxon>
        <taxon>Endopterygota</taxon>
        <taxon>Hymenoptera</taxon>
        <taxon>Apocrita</taxon>
        <taxon>Aculeata</taxon>
        <taxon>Formicoidea</taxon>
        <taxon>Formicidae</taxon>
        <taxon>Ponerinae</taxon>
        <taxon>Ponerini</taxon>
        <taxon>Harpegnathos</taxon>
    </lineage>
</organism>
<keyword evidence="2" id="KW-0812">Transmembrane</keyword>
<accession>E2BJN6</accession>
<name>E2BJN6_HARSA</name>
<dbReference type="KEGG" id="hst:105183566"/>
<dbReference type="InterPro" id="IPR053011">
    <property type="entry name" value="SDR_family_member_7"/>
</dbReference>
<dbReference type="PANTHER" id="PTHR44269:SF1">
    <property type="entry name" value="DEHYDROGENASE_REDUCTASE SDR FAMILY MEMBER 7"/>
    <property type="match status" value="1"/>
</dbReference>
<dbReference type="OMA" id="TMYLAQY"/>
<dbReference type="PRINTS" id="PR00081">
    <property type="entry name" value="GDHRDH"/>
</dbReference>
<gene>
    <name evidence="3" type="ORF">EAI_00511</name>
</gene>
<dbReference type="FunCoup" id="E2BJN6">
    <property type="interactions" value="184"/>
</dbReference>